<name>A0A098YE85_9ACTN</name>
<evidence type="ECO:0008006" key="4">
    <source>
        <dbReference type="Google" id="ProtNLM"/>
    </source>
</evidence>
<keyword evidence="1" id="KW-0732">Signal</keyword>
<dbReference type="EMBL" id="JPMX01000012">
    <property type="protein sequence ID" value="KGH48076.1"/>
    <property type="molecule type" value="Genomic_DNA"/>
</dbReference>
<feature type="chain" id="PRO_5038616988" description="Lipoprotein" evidence="1">
    <location>
        <begin position="31"/>
        <end position="105"/>
    </location>
</feature>
<protein>
    <recommendedName>
        <fullName evidence="4">Lipoprotein</fullName>
    </recommendedName>
</protein>
<evidence type="ECO:0000256" key="1">
    <source>
        <dbReference type="SAM" id="SignalP"/>
    </source>
</evidence>
<comment type="caution">
    <text evidence="2">The sequence shown here is derived from an EMBL/GenBank/DDBJ whole genome shotgun (WGS) entry which is preliminary data.</text>
</comment>
<dbReference type="OrthoDB" id="5197824at2"/>
<proteinExistence type="predicted"/>
<gene>
    <name evidence="2" type="ORF">IN07_04330</name>
</gene>
<accession>A0A098YE85</accession>
<sequence length="105" mass="10204">MSIMTRSARVAAAGMLLLAPLTACSSYSVACSGNECTATLSGDGAEATILGTELSYGGTEDGRATVTVGDTSVTCAEGESVSAGPLSLTCTTVDSGSVELSASLG</sequence>
<reference evidence="2 3" key="1">
    <citation type="submission" date="2014-07" db="EMBL/GenBank/DDBJ databases">
        <title>Biosystematic studies on Modestobacter strains isolated from extreme hyper-arid desert soil and from historic building.</title>
        <authorList>
            <person name="Bukarasam K."/>
            <person name="Bull A."/>
            <person name="Girard G."/>
            <person name="van Wezel G."/>
            <person name="Goodfellow M."/>
        </authorList>
    </citation>
    <scope>NUCLEOTIDE SEQUENCE [LARGE SCALE GENOMIC DNA]</scope>
    <source>
        <strain evidence="2 3">KNN45-2b</strain>
    </source>
</reference>
<evidence type="ECO:0000313" key="3">
    <source>
        <dbReference type="Proteomes" id="UP000029713"/>
    </source>
</evidence>
<feature type="signal peptide" evidence="1">
    <location>
        <begin position="1"/>
        <end position="30"/>
    </location>
</feature>
<keyword evidence="3" id="KW-1185">Reference proteome</keyword>
<dbReference type="AlphaFoldDB" id="A0A098YE85"/>
<dbReference type="Proteomes" id="UP000029713">
    <property type="component" value="Unassembled WGS sequence"/>
</dbReference>
<organism evidence="2 3">
    <name type="scientific">Modestobacter caceresii</name>
    <dbReference type="NCBI Taxonomy" id="1522368"/>
    <lineage>
        <taxon>Bacteria</taxon>
        <taxon>Bacillati</taxon>
        <taxon>Actinomycetota</taxon>
        <taxon>Actinomycetes</taxon>
        <taxon>Geodermatophilales</taxon>
        <taxon>Geodermatophilaceae</taxon>
        <taxon>Modestobacter</taxon>
    </lineage>
</organism>
<dbReference type="RefSeq" id="WP_036333880.1">
    <property type="nucleotide sequence ID" value="NZ_JPMX01000012.1"/>
</dbReference>
<evidence type="ECO:0000313" key="2">
    <source>
        <dbReference type="EMBL" id="KGH48076.1"/>
    </source>
</evidence>